<gene>
    <name evidence="1" type="ORF">VSP9026_00234</name>
</gene>
<evidence type="ECO:0000313" key="1">
    <source>
        <dbReference type="EMBL" id="SIO92620.1"/>
    </source>
</evidence>
<dbReference type="EMBL" id="FSSB01000002">
    <property type="protein sequence ID" value="SIO92620.1"/>
    <property type="molecule type" value="Genomic_DNA"/>
</dbReference>
<name>A0A1N6LZN0_9VIBR</name>
<evidence type="ECO:0000313" key="2">
    <source>
        <dbReference type="Proteomes" id="UP000184774"/>
    </source>
</evidence>
<dbReference type="Proteomes" id="UP000184774">
    <property type="component" value="Unassembled WGS sequence"/>
</dbReference>
<dbReference type="AlphaFoldDB" id="A0A1N6LZN0"/>
<sequence length="112" mass="12790">MADKISGLGMMAEWRITFIGAEEEIWQSYLRIIQNIINGVGNVMVGTWLSLRASASFKSEFPRVVQRFVICTTSQNNFSLCYPVARHSKSMAKLLNYCKTKVFMYQATHLTN</sequence>
<accession>A0A1N6LZN0</accession>
<proteinExistence type="predicted"/>
<reference evidence="1 2" key="1">
    <citation type="submission" date="2016-12" db="EMBL/GenBank/DDBJ databases">
        <authorList>
            <person name="Song W.-J."/>
            <person name="Kurnit D.M."/>
        </authorList>
    </citation>
    <scope>NUCLEOTIDE SEQUENCE [LARGE SCALE GENOMIC DNA]</scope>
    <source>
        <strain evidence="1 2">CECT 9026</strain>
    </source>
</reference>
<organism evidence="1 2">
    <name type="scientific">Vibrio spartinae</name>
    <dbReference type="NCBI Taxonomy" id="1918945"/>
    <lineage>
        <taxon>Bacteria</taxon>
        <taxon>Pseudomonadati</taxon>
        <taxon>Pseudomonadota</taxon>
        <taxon>Gammaproteobacteria</taxon>
        <taxon>Vibrionales</taxon>
        <taxon>Vibrionaceae</taxon>
        <taxon>Vibrio</taxon>
    </lineage>
</organism>
<protein>
    <submittedName>
        <fullName evidence="1">Uncharacterized protein</fullName>
    </submittedName>
</protein>